<protein>
    <submittedName>
        <fullName evidence="3">Uncharacterized protein</fullName>
    </submittedName>
</protein>
<feature type="region of interest" description="Disordered" evidence="2">
    <location>
        <begin position="41"/>
        <end position="68"/>
    </location>
</feature>
<dbReference type="AlphaFoldDB" id="A0AAV9D5K5"/>
<accession>A0AAV9D5K5</accession>
<dbReference type="EMBL" id="JAUJYO010000015">
    <property type="protein sequence ID" value="KAK1296114.1"/>
    <property type="molecule type" value="Genomic_DNA"/>
</dbReference>
<gene>
    <name evidence="3" type="ORF">QJS10_CPB15g00747</name>
</gene>
<dbReference type="Proteomes" id="UP001180020">
    <property type="component" value="Unassembled WGS sequence"/>
</dbReference>
<keyword evidence="4" id="KW-1185">Reference proteome</keyword>
<organism evidence="3 4">
    <name type="scientific">Acorus calamus</name>
    <name type="common">Sweet flag</name>
    <dbReference type="NCBI Taxonomy" id="4465"/>
    <lineage>
        <taxon>Eukaryota</taxon>
        <taxon>Viridiplantae</taxon>
        <taxon>Streptophyta</taxon>
        <taxon>Embryophyta</taxon>
        <taxon>Tracheophyta</taxon>
        <taxon>Spermatophyta</taxon>
        <taxon>Magnoliopsida</taxon>
        <taxon>Liliopsida</taxon>
        <taxon>Acoraceae</taxon>
        <taxon>Acorus</taxon>
    </lineage>
</organism>
<name>A0AAV9D5K5_ACOCL</name>
<evidence type="ECO:0000256" key="2">
    <source>
        <dbReference type="SAM" id="MobiDB-lite"/>
    </source>
</evidence>
<comment type="caution">
    <text evidence="3">The sequence shown here is derived from an EMBL/GenBank/DDBJ whole genome shotgun (WGS) entry which is preliminary data.</text>
</comment>
<sequence>MAVLKAEIEVLKKENELLMAQRKENEENEFKYDSHTLVPQEGEIGAQGRSDSRSGGWGHGRWERGTVGDAGDGWGARLAQWGLMEVGNEGLNETILFWHPKKHFMTQGVLDLLVSKLWVGSVNFIDSNTEWMRLMSSMISYFDVIIEGDAEVILMQVHMDKLE</sequence>
<reference evidence="3" key="1">
    <citation type="journal article" date="2023" name="Nat. Commun.">
        <title>Diploid and tetraploid genomes of Acorus and the evolution of monocots.</title>
        <authorList>
            <person name="Ma L."/>
            <person name="Liu K.W."/>
            <person name="Li Z."/>
            <person name="Hsiao Y.Y."/>
            <person name="Qi Y."/>
            <person name="Fu T."/>
            <person name="Tang G.D."/>
            <person name="Zhang D."/>
            <person name="Sun W.H."/>
            <person name="Liu D.K."/>
            <person name="Li Y."/>
            <person name="Chen G.Z."/>
            <person name="Liu X.D."/>
            <person name="Liao X.Y."/>
            <person name="Jiang Y.T."/>
            <person name="Yu X."/>
            <person name="Hao Y."/>
            <person name="Huang J."/>
            <person name="Zhao X.W."/>
            <person name="Ke S."/>
            <person name="Chen Y.Y."/>
            <person name="Wu W.L."/>
            <person name="Hsu J.L."/>
            <person name="Lin Y.F."/>
            <person name="Huang M.D."/>
            <person name="Li C.Y."/>
            <person name="Huang L."/>
            <person name="Wang Z.W."/>
            <person name="Zhao X."/>
            <person name="Zhong W.Y."/>
            <person name="Peng D.H."/>
            <person name="Ahmad S."/>
            <person name="Lan S."/>
            <person name="Zhang J.S."/>
            <person name="Tsai W.C."/>
            <person name="Van de Peer Y."/>
            <person name="Liu Z.J."/>
        </authorList>
    </citation>
    <scope>NUCLEOTIDE SEQUENCE</scope>
    <source>
        <strain evidence="3">CP</strain>
    </source>
</reference>
<feature type="coiled-coil region" evidence="1">
    <location>
        <begin position="1"/>
        <end position="28"/>
    </location>
</feature>
<evidence type="ECO:0000313" key="4">
    <source>
        <dbReference type="Proteomes" id="UP001180020"/>
    </source>
</evidence>
<reference evidence="3" key="2">
    <citation type="submission" date="2023-06" db="EMBL/GenBank/DDBJ databases">
        <authorList>
            <person name="Ma L."/>
            <person name="Liu K.-W."/>
            <person name="Li Z."/>
            <person name="Hsiao Y.-Y."/>
            <person name="Qi Y."/>
            <person name="Fu T."/>
            <person name="Tang G."/>
            <person name="Zhang D."/>
            <person name="Sun W.-H."/>
            <person name="Liu D.-K."/>
            <person name="Li Y."/>
            <person name="Chen G.-Z."/>
            <person name="Liu X.-D."/>
            <person name="Liao X.-Y."/>
            <person name="Jiang Y.-T."/>
            <person name="Yu X."/>
            <person name="Hao Y."/>
            <person name="Huang J."/>
            <person name="Zhao X.-W."/>
            <person name="Ke S."/>
            <person name="Chen Y.-Y."/>
            <person name="Wu W.-L."/>
            <person name="Hsu J.-L."/>
            <person name="Lin Y.-F."/>
            <person name="Huang M.-D."/>
            <person name="Li C.-Y."/>
            <person name="Huang L."/>
            <person name="Wang Z.-W."/>
            <person name="Zhao X."/>
            <person name="Zhong W.-Y."/>
            <person name="Peng D.-H."/>
            <person name="Ahmad S."/>
            <person name="Lan S."/>
            <person name="Zhang J.-S."/>
            <person name="Tsai W.-C."/>
            <person name="Van De Peer Y."/>
            <person name="Liu Z.-J."/>
        </authorList>
    </citation>
    <scope>NUCLEOTIDE SEQUENCE</scope>
    <source>
        <strain evidence="3">CP</strain>
        <tissue evidence="3">Leaves</tissue>
    </source>
</reference>
<evidence type="ECO:0000256" key="1">
    <source>
        <dbReference type="SAM" id="Coils"/>
    </source>
</evidence>
<keyword evidence="1" id="KW-0175">Coiled coil</keyword>
<proteinExistence type="predicted"/>
<evidence type="ECO:0000313" key="3">
    <source>
        <dbReference type="EMBL" id="KAK1296114.1"/>
    </source>
</evidence>